<dbReference type="STRING" id="1448315.A0A319CMS3"/>
<evidence type="ECO:0000313" key="3">
    <source>
        <dbReference type="Proteomes" id="UP000248340"/>
    </source>
</evidence>
<gene>
    <name evidence="2" type="ORF">BO82DRAFT_399611</name>
</gene>
<keyword evidence="1" id="KW-0812">Transmembrane</keyword>
<dbReference type="VEuPathDB" id="FungiDB:BO82DRAFT_399611"/>
<reference evidence="2 3" key="1">
    <citation type="submission" date="2016-12" db="EMBL/GenBank/DDBJ databases">
        <title>The genomes of Aspergillus section Nigri reveals drivers in fungal speciation.</title>
        <authorList>
            <consortium name="DOE Joint Genome Institute"/>
            <person name="Vesth T.C."/>
            <person name="Nybo J."/>
            <person name="Theobald S."/>
            <person name="Brandl J."/>
            <person name="Frisvad J.C."/>
            <person name="Nielsen K.F."/>
            <person name="Lyhne E.K."/>
            <person name="Kogle M.E."/>
            <person name="Kuo A."/>
            <person name="Riley R."/>
            <person name="Clum A."/>
            <person name="Nolan M."/>
            <person name="Lipzen A."/>
            <person name="Salamov A."/>
            <person name="Henrissat B."/>
            <person name="Wiebenga A."/>
            <person name="De Vries R.P."/>
            <person name="Grigoriev I.V."/>
            <person name="Mortensen U.H."/>
            <person name="Andersen M.R."/>
            <person name="Baker S.E."/>
        </authorList>
    </citation>
    <scope>NUCLEOTIDE SEQUENCE [LARGE SCALE GENOMIC DNA]</scope>
    <source>
        <strain evidence="2 3">CBS 121591</strain>
    </source>
</reference>
<evidence type="ECO:0000313" key="2">
    <source>
        <dbReference type="EMBL" id="PYH84367.1"/>
    </source>
</evidence>
<keyword evidence="1" id="KW-0472">Membrane</keyword>
<dbReference type="EMBL" id="KZ821684">
    <property type="protein sequence ID" value="PYH84367.1"/>
    <property type="molecule type" value="Genomic_DNA"/>
</dbReference>
<evidence type="ECO:0000256" key="1">
    <source>
        <dbReference type="SAM" id="Phobius"/>
    </source>
</evidence>
<proteinExistence type="predicted"/>
<dbReference type="RefSeq" id="XP_025494567.1">
    <property type="nucleotide sequence ID" value="XM_025639126.1"/>
</dbReference>
<dbReference type="OrthoDB" id="10388852at2759"/>
<organism evidence="2 3">
    <name type="scientific">Aspergillus uvarum CBS 121591</name>
    <dbReference type="NCBI Taxonomy" id="1448315"/>
    <lineage>
        <taxon>Eukaryota</taxon>
        <taxon>Fungi</taxon>
        <taxon>Dikarya</taxon>
        <taxon>Ascomycota</taxon>
        <taxon>Pezizomycotina</taxon>
        <taxon>Eurotiomycetes</taxon>
        <taxon>Eurotiomycetidae</taxon>
        <taxon>Eurotiales</taxon>
        <taxon>Aspergillaceae</taxon>
        <taxon>Aspergillus</taxon>
        <taxon>Aspergillus subgen. Circumdati</taxon>
    </lineage>
</organism>
<dbReference type="GeneID" id="37141868"/>
<feature type="transmembrane region" description="Helical" evidence="1">
    <location>
        <begin position="6"/>
        <end position="33"/>
    </location>
</feature>
<keyword evidence="1" id="KW-1133">Transmembrane helix</keyword>
<accession>A0A319CMS3</accession>
<protein>
    <submittedName>
        <fullName evidence="2">Uncharacterized protein</fullName>
    </submittedName>
</protein>
<keyword evidence="3" id="KW-1185">Reference proteome</keyword>
<dbReference type="Proteomes" id="UP000248340">
    <property type="component" value="Unassembled WGS sequence"/>
</dbReference>
<name>A0A319CMS3_9EURO</name>
<sequence>MLDGGVWLLLVLLLMALIFAILGMLVGLVCALVTTATKLFAYAGTNLWESLEDYCERVNRPRLLALVSLVAKVQTPDSERALQLDYVHRKKALVAEASALVQHRSVQRNQLTQESHTVSVELRKNWQKIKVLSDEYLKGGTGVSSAGRLL</sequence>
<dbReference type="AlphaFoldDB" id="A0A319CMS3"/>